<feature type="compositionally biased region" description="Basic and acidic residues" evidence="1">
    <location>
        <begin position="123"/>
        <end position="147"/>
    </location>
</feature>
<dbReference type="Proteomes" id="UP000604046">
    <property type="component" value="Unassembled WGS sequence"/>
</dbReference>
<feature type="compositionally biased region" description="Low complexity" evidence="1">
    <location>
        <begin position="59"/>
        <end position="71"/>
    </location>
</feature>
<feature type="region of interest" description="Disordered" evidence="1">
    <location>
        <begin position="117"/>
        <end position="188"/>
    </location>
</feature>
<dbReference type="GO" id="GO:0006355">
    <property type="term" value="P:regulation of DNA-templated transcription"/>
    <property type="evidence" value="ECO:0007669"/>
    <property type="project" value="InterPro"/>
</dbReference>
<reference evidence="2" key="1">
    <citation type="submission" date="2021-02" db="EMBL/GenBank/DDBJ databases">
        <authorList>
            <person name="Dougan E. K."/>
            <person name="Rhodes N."/>
            <person name="Thang M."/>
            <person name="Chan C."/>
        </authorList>
    </citation>
    <scope>NUCLEOTIDE SEQUENCE</scope>
</reference>
<evidence type="ECO:0000313" key="2">
    <source>
        <dbReference type="EMBL" id="CAE7226529.1"/>
    </source>
</evidence>
<dbReference type="OrthoDB" id="1714508at2759"/>
<dbReference type="EMBL" id="CAJNDS010000668">
    <property type="protein sequence ID" value="CAE7226529.1"/>
    <property type="molecule type" value="Genomic_DNA"/>
</dbReference>
<evidence type="ECO:0000313" key="3">
    <source>
        <dbReference type="Proteomes" id="UP000604046"/>
    </source>
</evidence>
<dbReference type="Pfam" id="PF07818">
    <property type="entry name" value="HCNGP"/>
    <property type="match status" value="1"/>
</dbReference>
<organism evidence="2 3">
    <name type="scientific">Symbiodinium natans</name>
    <dbReference type="NCBI Taxonomy" id="878477"/>
    <lineage>
        <taxon>Eukaryota</taxon>
        <taxon>Sar</taxon>
        <taxon>Alveolata</taxon>
        <taxon>Dinophyceae</taxon>
        <taxon>Suessiales</taxon>
        <taxon>Symbiodiniaceae</taxon>
        <taxon>Symbiodinium</taxon>
    </lineage>
</organism>
<dbReference type="InterPro" id="IPR012479">
    <property type="entry name" value="SAP30BP"/>
</dbReference>
<evidence type="ECO:0000256" key="1">
    <source>
        <dbReference type="SAM" id="MobiDB-lite"/>
    </source>
</evidence>
<protein>
    <submittedName>
        <fullName evidence="2">LZTR1 protein</fullName>
    </submittedName>
</protein>
<feature type="compositionally biased region" description="Basic residues" evidence="1">
    <location>
        <begin position="148"/>
        <end position="157"/>
    </location>
</feature>
<feature type="compositionally biased region" description="Pro residues" evidence="1">
    <location>
        <begin position="48"/>
        <end position="58"/>
    </location>
</feature>
<feature type="compositionally biased region" description="Low complexity" evidence="1">
    <location>
        <begin position="36"/>
        <end position="47"/>
    </location>
</feature>
<keyword evidence="3" id="KW-1185">Reference proteome</keyword>
<proteinExistence type="predicted"/>
<gene>
    <name evidence="2" type="primary">LZTR1</name>
    <name evidence="2" type="ORF">SNAT2548_LOCUS8823</name>
</gene>
<dbReference type="AlphaFoldDB" id="A0A812KEY5"/>
<feature type="compositionally biased region" description="Acidic residues" evidence="1">
    <location>
        <begin position="1"/>
        <end position="15"/>
    </location>
</feature>
<feature type="compositionally biased region" description="Basic and acidic residues" evidence="1">
    <location>
        <begin position="24"/>
        <end position="35"/>
    </location>
</feature>
<feature type="region of interest" description="Disordered" evidence="1">
    <location>
        <begin position="1"/>
        <end position="101"/>
    </location>
</feature>
<sequence length="188" mass="19872">MQGLVDYEDSDEDAEPNASAEAVKPPDTETSEKVEAAAPPAFKASPPTSSPPSGPSSSPPEGWRPPASTAPSAPPQAEPPKAIRPRPASGPPPPSRDWSNPYILERLVQELGLQQYGSNFPKDVFDPERVAHHPSDLYDAPECERPPPPKRAKKAHERRSLAPASPGPPASPAPLGGSTDNLNGYLVT</sequence>
<name>A0A812KEY5_9DINO</name>
<accession>A0A812KEY5</accession>
<comment type="caution">
    <text evidence="2">The sequence shown here is derived from an EMBL/GenBank/DDBJ whole genome shotgun (WGS) entry which is preliminary data.</text>
</comment>